<accession>A0A0D2B7N1</accession>
<dbReference type="GeneID" id="27352927"/>
<keyword evidence="2" id="KW-1185">Reference proteome</keyword>
<sequence length="111" mass="12955">MSHTDTTSTWTAVSRPRLYVPESLRFEPISRLRSPRFGSRNDLDKPRCITAVYTWFPLLRLEQEKSWNSSKWSKIKTSTGYSSHRRECNPIPQTASRIVRLVCQVPAAFWP</sequence>
<dbReference type="VEuPathDB" id="FungiDB:PV06_00853"/>
<evidence type="ECO:0000313" key="1">
    <source>
        <dbReference type="EMBL" id="KIW48246.1"/>
    </source>
</evidence>
<gene>
    <name evidence="1" type="ORF">PV06_00853</name>
</gene>
<name>A0A0D2B7N1_9EURO</name>
<dbReference type="EMBL" id="KN847332">
    <property type="protein sequence ID" value="KIW48246.1"/>
    <property type="molecule type" value="Genomic_DNA"/>
</dbReference>
<dbReference type="RefSeq" id="XP_016268462.1">
    <property type="nucleotide sequence ID" value="XM_016401409.1"/>
</dbReference>
<evidence type="ECO:0000313" key="2">
    <source>
        <dbReference type="Proteomes" id="UP000053342"/>
    </source>
</evidence>
<dbReference type="HOGENOM" id="CLU_2158388_0_0_1"/>
<organism evidence="1 2">
    <name type="scientific">Exophiala oligosperma</name>
    <dbReference type="NCBI Taxonomy" id="215243"/>
    <lineage>
        <taxon>Eukaryota</taxon>
        <taxon>Fungi</taxon>
        <taxon>Dikarya</taxon>
        <taxon>Ascomycota</taxon>
        <taxon>Pezizomycotina</taxon>
        <taxon>Eurotiomycetes</taxon>
        <taxon>Chaetothyriomycetidae</taxon>
        <taxon>Chaetothyriales</taxon>
        <taxon>Herpotrichiellaceae</taxon>
        <taxon>Exophiala</taxon>
    </lineage>
</organism>
<reference evidence="1 2" key="1">
    <citation type="submission" date="2015-01" db="EMBL/GenBank/DDBJ databases">
        <title>The Genome Sequence of Exophiala oligosperma CBS72588.</title>
        <authorList>
            <consortium name="The Broad Institute Genomics Platform"/>
            <person name="Cuomo C."/>
            <person name="de Hoog S."/>
            <person name="Gorbushina A."/>
            <person name="Stielow B."/>
            <person name="Teixiera M."/>
            <person name="Abouelleil A."/>
            <person name="Chapman S.B."/>
            <person name="Priest M."/>
            <person name="Young S.K."/>
            <person name="Wortman J."/>
            <person name="Nusbaum C."/>
            <person name="Birren B."/>
        </authorList>
    </citation>
    <scope>NUCLEOTIDE SEQUENCE [LARGE SCALE GENOMIC DNA]</scope>
    <source>
        <strain evidence="1 2">CBS 72588</strain>
    </source>
</reference>
<proteinExistence type="predicted"/>
<dbReference type="Proteomes" id="UP000053342">
    <property type="component" value="Unassembled WGS sequence"/>
</dbReference>
<protein>
    <submittedName>
        <fullName evidence="1">Uncharacterized protein</fullName>
    </submittedName>
</protein>
<dbReference type="AlphaFoldDB" id="A0A0D2B7N1"/>